<dbReference type="OrthoDB" id="6797941at2"/>
<evidence type="ECO:0000313" key="1">
    <source>
        <dbReference type="EMBL" id="PWN07279.1"/>
    </source>
</evidence>
<protein>
    <submittedName>
        <fullName evidence="1">Uncharacterized protein</fullName>
    </submittedName>
</protein>
<dbReference type="AlphaFoldDB" id="A0A316TVF0"/>
<dbReference type="RefSeq" id="WP_109644811.1">
    <property type="nucleotide sequence ID" value="NZ_QGGB01000003.1"/>
</dbReference>
<organism evidence="1 2">
    <name type="scientific">Rhodohalobacter mucosus</name>
    <dbReference type="NCBI Taxonomy" id="2079485"/>
    <lineage>
        <taxon>Bacteria</taxon>
        <taxon>Pseudomonadati</taxon>
        <taxon>Balneolota</taxon>
        <taxon>Balneolia</taxon>
        <taxon>Balneolales</taxon>
        <taxon>Balneolaceae</taxon>
        <taxon>Rhodohalobacter</taxon>
    </lineage>
</organism>
<dbReference type="Proteomes" id="UP000245533">
    <property type="component" value="Unassembled WGS sequence"/>
</dbReference>
<evidence type="ECO:0000313" key="2">
    <source>
        <dbReference type="Proteomes" id="UP000245533"/>
    </source>
</evidence>
<name>A0A316TVF0_9BACT</name>
<accession>A0A316TVF0</accession>
<comment type="caution">
    <text evidence="1">The sequence shown here is derived from an EMBL/GenBank/DDBJ whole genome shotgun (WGS) entry which is preliminary data.</text>
</comment>
<gene>
    <name evidence="1" type="ORF">DDZ15_03155</name>
</gene>
<keyword evidence="2" id="KW-1185">Reference proteome</keyword>
<proteinExistence type="predicted"/>
<reference evidence="1 2" key="1">
    <citation type="submission" date="2018-05" db="EMBL/GenBank/DDBJ databases">
        <title>Rhodohalobacter halophilus gen. nov., sp. nov., a moderately halophilic member of the family Balneolaceae.</title>
        <authorList>
            <person name="Liu Z.-W."/>
        </authorList>
    </citation>
    <scope>NUCLEOTIDE SEQUENCE [LARGE SCALE GENOMIC DNA]</scope>
    <source>
        <strain evidence="1 2">8A47</strain>
    </source>
</reference>
<dbReference type="EMBL" id="QGGB01000003">
    <property type="protein sequence ID" value="PWN07279.1"/>
    <property type="molecule type" value="Genomic_DNA"/>
</dbReference>
<sequence length="286" mass="32458">MTFVEIIASHNSWDAEREKLNEVIELLNANGLSVKAGSRLYRYQRILKALEDENIEDLPKGFTLKKFHQIASEIHQLHTGVVELSNSKNFAEWSDKLSFIISGKELPESDSDYTARNYQFELYIAGLIKKSGLEPLHREPDIQINQDGKNFGIAIKRSNSFNKLDEILKKGRKQIVKTGVPGIIFVDVTRISNPENYIAYANSVNDVTKDLIRFLDLFYEKNYSSMRNIISHNLVFGIALYASCLCNINGALGHSSRITIKSLCSETSPYIIDLSYFANSLRNVLQ</sequence>